<feature type="non-terminal residue" evidence="6">
    <location>
        <position position="1"/>
    </location>
</feature>
<accession>A0ABS7CJ45</accession>
<evidence type="ECO:0000259" key="5">
    <source>
        <dbReference type="Pfam" id="PF08352"/>
    </source>
</evidence>
<keyword evidence="7" id="KW-1185">Reference proteome</keyword>
<gene>
    <name evidence="6" type="ORF">K0U00_42855</name>
</gene>
<evidence type="ECO:0000256" key="2">
    <source>
        <dbReference type="ARBA" id="ARBA00022448"/>
    </source>
</evidence>
<name>A0ABS7CJ45_9BACL</name>
<dbReference type="Proteomes" id="UP001519887">
    <property type="component" value="Unassembled WGS sequence"/>
</dbReference>
<dbReference type="EMBL" id="JAHZIK010002489">
    <property type="protein sequence ID" value="MBW7460827.1"/>
    <property type="molecule type" value="Genomic_DNA"/>
</dbReference>
<dbReference type="InterPro" id="IPR027417">
    <property type="entry name" value="P-loop_NTPase"/>
</dbReference>
<keyword evidence="3" id="KW-0547">Nucleotide-binding</keyword>
<protein>
    <submittedName>
        <fullName evidence="6">Dipeptide/oligopeptide/nickel ABC transporter ATP-binding protein</fullName>
    </submittedName>
</protein>
<evidence type="ECO:0000256" key="1">
    <source>
        <dbReference type="ARBA" id="ARBA00005417"/>
    </source>
</evidence>
<proteinExistence type="inferred from homology"/>
<dbReference type="Pfam" id="PF08352">
    <property type="entry name" value="oligo_HPY"/>
    <property type="match status" value="1"/>
</dbReference>
<keyword evidence="2" id="KW-0813">Transport</keyword>
<dbReference type="InterPro" id="IPR013563">
    <property type="entry name" value="Oligopep_ABC_C"/>
</dbReference>
<comment type="caution">
    <text evidence="6">The sequence shown here is derived from an EMBL/GenBank/DDBJ whole genome shotgun (WGS) entry which is preliminary data.</text>
</comment>
<dbReference type="NCBIfam" id="TIGR01727">
    <property type="entry name" value="oligo_HPY"/>
    <property type="match status" value="1"/>
</dbReference>
<keyword evidence="4 6" id="KW-0067">ATP-binding</keyword>
<dbReference type="Gene3D" id="3.40.50.300">
    <property type="entry name" value="P-loop containing nucleotide triphosphate hydrolases"/>
    <property type="match status" value="1"/>
</dbReference>
<organism evidence="6 7">
    <name type="scientific">Paenibacillus sepulcri</name>
    <dbReference type="NCBI Taxonomy" id="359917"/>
    <lineage>
        <taxon>Bacteria</taxon>
        <taxon>Bacillati</taxon>
        <taxon>Bacillota</taxon>
        <taxon>Bacilli</taxon>
        <taxon>Bacillales</taxon>
        <taxon>Paenibacillaceae</taxon>
        <taxon>Paenibacillus</taxon>
    </lineage>
</organism>
<reference evidence="6 7" key="1">
    <citation type="submission" date="2021-07" db="EMBL/GenBank/DDBJ databases">
        <title>Paenibacillus radiodurans sp. nov., isolated from the southeastern edge of Tengger Desert.</title>
        <authorList>
            <person name="Zhang G."/>
        </authorList>
    </citation>
    <scope>NUCLEOTIDE SEQUENCE [LARGE SCALE GENOMIC DNA]</scope>
    <source>
        <strain evidence="6 7">CCM 7311</strain>
    </source>
</reference>
<feature type="domain" description="Oligopeptide/dipeptide ABC transporter C-terminal" evidence="5">
    <location>
        <begin position="1"/>
        <end position="28"/>
    </location>
</feature>
<dbReference type="GO" id="GO:0005524">
    <property type="term" value="F:ATP binding"/>
    <property type="evidence" value="ECO:0007669"/>
    <property type="project" value="UniProtKB-KW"/>
</dbReference>
<comment type="similarity">
    <text evidence="1">Belongs to the ABC transporter superfamily.</text>
</comment>
<sequence length="55" mass="5888">LKGELPSPLNPPSGCRFRTRCPLATDRCAVETPVLQEVSPGHEAACLLLQESMPA</sequence>
<evidence type="ECO:0000256" key="3">
    <source>
        <dbReference type="ARBA" id="ARBA00022741"/>
    </source>
</evidence>
<evidence type="ECO:0000313" key="7">
    <source>
        <dbReference type="Proteomes" id="UP001519887"/>
    </source>
</evidence>
<evidence type="ECO:0000313" key="6">
    <source>
        <dbReference type="EMBL" id="MBW7460827.1"/>
    </source>
</evidence>
<evidence type="ECO:0000256" key="4">
    <source>
        <dbReference type="ARBA" id="ARBA00022840"/>
    </source>
</evidence>